<dbReference type="EMBL" id="CM041535">
    <property type="protein sequence ID" value="KAI3372125.1"/>
    <property type="molecule type" value="Genomic_DNA"/>
</dbReference>
<gene>
    <name evidence="1" type="ORF">L3Q82_006989</name>
</gene>
<comment type="caution">
    <text evidence="1">The sequence shown here is derived from an EMBL/GenBank/DDBJ whole genome shotgun (WGS) entry which is preliminary data.</text>
</comment>
<proteinExistence type="predicted"/>
<organism evidence="1 2">
    <name type="scientific">Scortum barcoo</name>
    <name type="common">barcoo grunter</name>
    <dbReference type="NCBI Taxonomy" id="214431"/>
    <lineage>
        <taxon>Eukaryota</taxon>
        <taxon>Metazoa</taxon>
        <taxon>Chordata</taxon>
        <taxon>Craniata</taxon>
        <taxon>Vertebrata</taxon>
        <taxon>Euteleostomi</taxon>
        <taxon>Actinopterygii</taxon>
        <taxon>Neopterygii</taxon>
        <taxon>Teleostei</taxon>
        <taxon>Neoteleostei</taxon>
        <taxon>Acanthomorphata</taxon>
        <taxon>Eupercaria</taxon>
        <taxon>Centrarchiformes</taxon>
        <taxon>Terapontoidei</taxon>
        <taxon>Terapontidae</taxon>
        <taxon>Scortum</taxon>
    </lineage>
</organism>
<protein>
    <submittedName>
        <fullName evidence="1">Uncharacterized protein</fullName>
    </submittedName>
</protein>
<evidence type="ECO:0000313" key="1">
    <source>
        <dbReference type="EMBL" id="KAI3372125.1"/>
    </source>
</evidence>
<reference evidence="1" key="1">
    <citation type="submission" date="2022-04" db="EMBL/GenBank/DDBJ databases">
        <title>Jade perch genome.</title>
        <authorList>
            <person name="Chao B."/>
        </authorList>
    </citation>
    <scope>NUCLEOTIDE SEQUENCE</scope>
    <source>
        <strain evidence="1">CB-2022</strain>
    </source>
</reference>
<accession>A0ACB8WVT4</accession>
<keyword evidence="2" id="KW-1185">Reference proteome</keyword>
<dbReference type="Proteomes" id="UP000831701">
    <property type="component" value="Chromosome 5"/>
</dbReference>
<sequence length="161" mass="18360">MSGNNHQSREHLRIVLIGKTGCGKSATANTILGKEYFKSKATMTSVTRLCQKATGEIDGRSVAVVDTPGLYDTTLSNDVKVKQELVKCITLLSPGPHVFLLVVQIGRFTKEEKDTVETDQGDFWQEVRRLHHRHIYQRRRSQEINHLRVTWKREVMTLSNN</sequence>
<evidence type="ECO:0000313" key="2">
    <source>
        <dbReference type="Proteomes" id="UP000831701"/>
    </source>
</evidence>
<name>A0ACB8WVT4_9TELE</name>